<dbReference type="RefSeq" id="WP_131007573.1">
    <property type="nucleotide sequence ID" value="NZ_BFAX01000004.1"/>
</dbReference>
<dbReference type="InterPro" id="IPR011051">
    <property type="entry name" value="RmlC_Cupin_sf"/>
</dbReference>
<dbReference type="Gene3D" id="2.60.120.10">
    <property type="entry name" value="Jelly Rolls"/>
    <property type="match status" value="1"/>
</dbReference>
<organism evidence="2 3">
    <name type="scientific">Methanofervidicoccus abyssi</name>
    <dbReference type="NCBI Taxonomy" id="2082189"/>
    <lineage>
        <taxon>Archaea</taxon>
        <taxon>Methanobacteriati</taxon>
        <taxon>Methanobacteriota</taxon>
        <taxon>Methanomada group</taxon>
        <taxon>Methanococci</taxon>
        <taxon>Methanococcales</taxon>
        <taxon>Methanofervidicoccus</taxon>
    </lineage>
</organism>
<dbReference type="InterPro" id="IPR014710">
    <property type="entry name" value="RmlC-like_jellyroll"/>
</dbReference>
<dbReference type="Proteomes" id="UP000290527">
    <property type="component" value="Unassembled WGS sequence"/>
</dbReference>
<dbReference type="AlphaFoldDB" id="A0A401HRB5"/>
<dbReference type="CDD" id="cd20290">
    <property type="entry name" value="cupin_Mj0764-like"/>
    <property type="match status" value="1"/>
</dbReference>
<dbReference type="OrthoDB" id="63465at2157"/>
<evidence type="ECO:0000313" key="2">
    <source>
        <dbReference type="EMBL" id="GBF36740.1"/>
    </source>
</evidence>
<accession>A0A401HRB5</accession>
<dbReference type="EMBL" id="BFAX01000004">
    <property type="protein sequence ID" value="GBF36740.1"/>
    <property type="molecule type" value="Genomic_DNA"/>
</dbReference>
<dbReference type="SUPFAM" id="SSF51182">
    <property type="entry name" value="RmlC-like cupins"/>
    <property type="match status" value="1"/>
</dbReference>
<evidence type="ECO:0000313" key="3">
    <source>
        <dbReference type="Proteomes" id="UP000290527"/>
    </source>
</evidence>
<dbReference type="InterPro" id="IPR013096">
    <property type="entry name" value="Cupin_2"/>
</dbReference>
<name>A0A401HRB5_9EURY</name>
<proteinExistence type="predicted"/>
<dbReference type="Pfam" id="PF07883">
    <property type="entry name" value="Cupin_2"/>
    <property type="match status" value="1"/>
</dbReference>
<sequence length="117" mass="13327">MIEKVYKFTRESDTKVVEKIVNTEDVQIIHMIFPKGESTPKHYTNSNVHLIVVRGEMTLTLEDEEPKVYPAGTIIYIPFNTKMIAQNLTSDILEFFVIKAPHPSKIGGPEEPIKVDN</sequence>
<protein>
    <recommendedName>
        <fullName evidence="1">Cupin type-2 domain-containing protein</fullName>
    </recommendedName>
</protein>
<feature type="domain" description="Cupin type-2" evidence="1">
    <location>
        <begin position="30"/>
        <end position="98"/>
    </location>
</feature>
<keyword evidence="3" id="KW-1185">Reference proteome</keyword>
<evidence type="ECO:0000259" key="1">
    <source>
        <dbReference type="Pfam" id="PF07883"/>
    </source>
</evidence>
<gene>
    <name evidence="2" type="ORF">MHHB_P0970</name>
</gene>
<reference evidence="2 3" key="1">
    <citation type="journal article" date="2019" name="Int. J. Syst. Evol. Microbiol.">
        <title>Methanofervidicoccus abyssi gen. nov., sp. nov., a hydrogenotrophic methanogen, isolated from a hydrothermal vent chimney in the Mid-Cayman Spreading Center, the Caribbean Sea.</title>
        <authorList>
            <person name="Sakai S."/>
            <person name="Takaki Y."/>
            <person name="Miyazaki M."/>
            <person name="Ogawara M."/>
            <person name="Yanagawa K."/>
            <person name="Miyazaki J."/>
            <person name="Takai K."/>
        </authorList>
    </citation>
    <scope>NUCLEOTIDE SEQUENCE [LARGE SCALE GENOMIC DNA]</scope>
    <source>
        <strain evidence="2 3">HHB</strain>
    </source>
</reference>
<comment type="caution">
    <text evidence="2">The sequence shown here is derived from an EMBL/GenBank/DDBJ whole genome shotgun (WGS) entry which is preliminary data.</text>
</comment>